<dbReference type="Proteomes" id="UP001500665">
    <property type="component" value="Unassembled WGS sequence"/>
</dbReference>
<protein>
    <submittedName>
        <fullName evidence="1">Uncharacterized protein</fullName>
    </submittedName>
</protein>
<evidence type="ECO:0000313" key="1">
    <source>
        <dbReference type="EMBL" id="GAA0953561.1"/>
    </source>
</evidence>
<accession>A0ABP4BRC4</accession>
<name>A0ABP4BRC4_9ACTN</name>
<comment type="caution">
    <text evidence="1">The sequence shown here is derived from an EMBL/GenBank/DDBJ whole genome shotgun (WGS) entry which is preliminary data.</text>
</comment>
<proteinExistence type="predicted"/>
<evidence type="ECO:0000313" key="2">
    <source>
        <dbReference type="Proteomes" id="UP001500665"/>
    </source>
</evidence>
<dbReference type="EMBL" id="BAAAHH010000013">
    <property type="protein sequence ID" value="GAA0953561.1"/>
    <property type="molecule type" value="Genomic_DNA"/>
</dbReference>
<gene>
    <name evidence="1" type="ORF">GCM10009550_35710</name>
</gene>
<keyword evidence="2" id="KW-1185">Reference proteome</keyword>
<reference evidence="2" key="1">
    <citation type="journal article" date="2019" name="Int. J. Syst. Evol. Microbiol.">
        <title>The Global Catalogue of Microorganisms (GCM) 10K type strain sequencing project: providing services to taxonomists for standard genome sequencing and annotation.</title>
        <authorList>
            <consortium name="The Broad Institute Genomics Platform"/>
            <consortium name="The Broad Institute Genome Sequencing Center for Infectious Disease"/>
            <person name="Wu L."/>
            <person name="Ma J."/>
        </authorList>
    </citation>
    <scope>NUCLEOTIDE SEQUENCE [LARGE SCALE GENOMIC DNA]</scope>
    <source>
        <strain evidence="2">JCM 10696</strain>
    </source>
</reference>
<organism evidence="1 2">
    <name type="scientific">Actinocorallia libanotica</name>
    <dbReference type="NCBI Taxonomy" id="46162"/>
    <lineage>
        <taxon>Bacteria</taxon>
        <taxon>Bacillati</taxon>
        <taxon>Actinomycetota</taxon>
        <taxon>Actinomycetes</taxon>
        <taxon>Streptosporangiales</taxon>
        <taxon>Thermomonosporaceae</taxon>
        <taxon>Actinocorallia</taxon>
    </lineage>
</organism>
<sequence>MRLFPYPTPLGEISLDIDRAWLDDVDLPPSKINRDDRVIALNKVERAAWGTARLKIRLTAPGRELNDGPWTDLRCVAILIDRQTLLRDVSVLDRESDDSWVGEVLVHRDLHFKKATLTAQLVATCDGIQGRLIATAEETWTLDLEASVAERPRLIHQVWADFTDERRPHLHPFKGDPWTIDASGAQPIVYLNRGFEGLEALLTSGRVEDRMIRDVATAQLGAEIWNMLFHIAIQDLHKSGDRREWTQEWHEQVVEEMLPDVFPDRSPETALAELAARNMSASGAADLHRRVLRAALKRAQLPRVLGEQIRAQLRSGEED</sequence>
<dbReference type="RefSeq" id="WP_344241964.1">
    <property type="nucleotide sequence ID" value="NZ_BAAAHH010000013.1"/>
</dbReference>